<evidence type="ECO:0000256" key="2">
    <source>
        <dbReference type="ARBA" id="ARBA00022692"/>
    </source>
</evidence>
<feature type="transmembrane region" description="Helical" evidence="5">
    <location>
        <begin position="150"/>
        <end position="170"/>
    </location>
</feature>
<evidence type="ECO:0000313" key="8">
    <source>
        <dbReference type="Proteomes" id="UP000323844"/>
    </source>
</evidence>
<name>A0A5C0UH40_9RICK</name>
<evidence type="ECO:0000256" key="1">
    <source>
        <dbReference type="ARBA" id="ARBA00004141"/>
    </source>
</evidence>
<feature type="transmembrane region" description="Helical" evidence="5">
    <location>
        <begin position="34"/>
        <end position="56"/>
    </location>
</feature>
<comment type="caution">
    <text evidence="5">Lacks conserved residue(s) required for the propagation of feature annotation.</text>
</comment>
<evidence type="ECO:0000256" key="5">
    <source>
        <dbReference type="RuleBase" id="RU361157"/>
    </source>
</evidence>
<keyword evidence="3 5" id="KW-1133">Transmembrane helix</keyword>
<evidence type="ECO:0000256" key="3">
    <source>
        <dbReference type="ARBA" id="ARBA00022989"/>
    </source>
</evidence>
<evidence type="ECO:0000256" key="4">
    <source>
        <dbReference type="ARBA" id="ARBA00023136"/>
    </source>
</evidence>
<keyword evidence="2 5" id="KW-0812">Transmembrane</keyword>
<dbReference type="EMBL" id="CP043312">
    <property type="protein sequence ID" value="QEK39418.1"/>
    <property type="molecule type" value="Genomic_DNA"/>
</dbReference>
<feature type="domain" description="ABC transmembrane type-2" evidence="6">
    <location>
        <begin position="33"/>
        <end position="257"/>
    </location>
</feature>
<feature type="transmembrane region" description="Helical" evidence="5">
    <location>
        <begin position="235"/>
        <end position="254"/>
    </location>
</feature>
<organism evidence="7 8">
    <name type="scientific">Candidatus Sneabacter namystus</name>
    <dbReference type="NCBI Taxonomy" id="2601646"/>
    <lineage>
        <taxon>Bacteria</taxon>
        <taxon>Pseudomonadati</taxon>
        <taxon>Pseudomonadota</taxon>
        <taxon>Alphaproteobacteria</taxon>
        <taxon>Rickettsiales</taxon>
        <taxon>Rickettsiaceae</taxon>
        <taxon>Rickettsieae</taxon>
        <taxon>Candidatus Sneabacter</taxon>
    </lineage>
</organism>
<dbReference type="InterPro" id="IPR000412">
    <property type="entry name" value="ABC_2_transport"/>
</dbReference>
<keyword evidence="5" id="KW-1003">Cell membrane</keyword>
<evidence type="ECO:0000259" key="6">
    <source>
        <dbReference type="PROSITE" id="PS51012"/>
    </source>
</evidence>
<dbReference type="InterPro" id="IPR013525">
    <property type="entry name" value="ABC2_TM"/>
</dbReference>
<dbReference type="AlphaFoldDB" id="A0A5C0UH40"/>
<evidence type="ECO:0000313" key="7">
    <source>
        <dbReference type="EMBL" id="QEK39418.1"/>
    </source>
</evidence>
<dbReference type="Proteomes" id="UP000323844">
    <property type="component" value="Chromosome"/>
</dbReference>
<dbReference type="GO" id="GO:0140359">
    <property type="term" value="F:ABC-type transporter activity"/>
    <property type="evidence" value="ECO:0007669"/>
    <property type="project" value="InterPro"/>
</dbReference>
<feature type="transmembrane region" description="Helical" evidence="5">
    <location>
        <begin position="111"/>
        <end position="138"/>
    </location>
</feature>
<dbReference type="GO" id="GO:0043190">
    <property type="term" value="C:ATP-binding cassette (ABC) transporter complex"/>
    <property type="evidence" value="ECO:0007669"/>
    <property type="project" value="InterPro"/>
</dbReference>
<comment type="subcellular location">
    <subcellularLocation>
        <location evidence="5">Cell inner membrane</location>
        <topology evidence="5">Multi-pass membrane protein</topology>
    </subcellularLocation>
    <subcellularLocation>
        <location evidence="1">Membrane</location>
        <topology evidence="1">Multi-pass membrane protein</topology>
    </subcellularLocation>
</comment>
<dbReference type="PROSITE" id="PS51012">
    <property type="entry name" value="ABC_TM2"/>
    <property type="match status" value="1"/>
</dbReference>
<accession>A0A5C0UH40</accession>
<dbReference type="Pfam" id="PF01061">
    <property type="entry name" value="ABC2_membrane"/>
    <property type="match status" value="1"/>
</dbReference>
<dbReference type="KEGG" id="snay:FZC37_00475"/>
<keyword evidence="8" id="KW-1185">Reference proteome</keyword>
<protein>
    <recommendedName>
        <fullName evidence="5">Transport permease protein</fullName>
    </recommendedName>
</protein>
<dbReference type="RefSeq" id="WP_148951779.1">
    <property type="nucleotide sequence ID" value="NZ_CP043312.1"/>
</dbReference>
<dbReference type="OrthoDB" id="9804001at2"/>
<feature type="transmembrane region" description="Helical" evidence="5">
    <location>
        <begin position="68"/>
        <end position="91"/>
    </location>
</feature>
<keyword evidence="4 5" id="KW-0472">Membrane</keyword>
<gene>
    <name evidence="7" type="ORF">FZC37_00475</name>
</gene>
<reference evidence="7 8" key="1">
    <citation type="submission" date="2019-08" db="EMBL/GenBank/DDBJ databases">
        <title>Highly reduced genomes of protist endosymbionts show evolutionary convergence.</title>
        <authorList>
            <person name="George E."/>
            <person name="Husnik F."/>
            <person name="Tashyreva D."/>
            <person name="Prokopchuk G."/>
            <person name="Horak A."/>
            <person name="Kwong W.K."/>
            <person name="Lukes J."/>
            <person name="Keeling P.J."/>
        </authorList>
    </citation>
    <scope>NUCLEOTIDE SEQUENCE [LARGE SCALE GENOMIC DNA]</scope>
    <source>
        <strain evidence="7">1621</strain>
    </source>
</reference>
<dbReference type="PIRSF" id="PIRSF006648">
    <property type="entry name" value="DrrB"/>
    <property type="match status" value="1"/>
</dbReference>
<dbReference type="PANTHER" id="PTHR43332">
    <property type="entry name" value="INNER MEMBRANE TRANSPORT PERMEASE YADH-RELATED"/>
    <property type="match status" value="1"/>
</dbReference>
<dbReference type="InterPro" id="IPR047817">
    <property type="entry name" value="ABC2_TM_bact-type"/>
</dbReference>
<proteinExistence type="inferred from homology"/>
<keyword evidence="5" id="KW-0813">Transport</keyword>
<dbReference type="InterPro" id="IPR052522">
    <property type="entry name" value="ABC-2_transport_permease"/>
</dbReference>
<comment type="similarity">
    <text evidence="5">Belongs to the ABC-2 integral membrane protein family.</text>
</comment>
<sequence>MKDLIDEKLTNTECFNWQGAYTLFLRETARFLKVFNQTILSTVVSSLTLFAVLFIIHKYNNNKEIINLTACGLLLRIGLISSFDNTSSVIISKVLGYITDILFPPLSAREILSAFILAALIRALISFSIFYICILFFCNISFYSVLTASYFFFLGCISFAILGILTGIMSDTFEESSVISSYIIQPASLLSCTLYPITSMPDKIKFLAYYNPLFYLNEGFRYGCLGHCHANIKTCIIITLILPIILLPIVHIAWNKGYGIKN</sequence>